<feature type="transmembrane region" description="Helical" evidence="1">
    <location>
        <begin position="48"/>
        <end position="68"/>
    </location>
</feature>
<keyword evidence="1" id="KW-0472">Membrane</keyword>
<feature type="transmembrane region" description="Helical" evidence="1">
    <location>
        <begin position="6"/>
        <end position="27"/>
    </location>
</feature>
<evidence type="ECO:0000313" key="2">
    <source>
        <dbReference type="EMBL" id="SUU90681.1"/>
    </source>
</evidence>
<organism evidence="2 3">
    <name type="scientific">Aminobacter aminovorans</name>
    <name type="common">Chelatobacter heintzii</name>
    <dbReference type="NCBI Taxonomy" id="83263"/>
    <lineage>
        <taxon>Bacteria</taxon>
        <taxon>Pseudomonadati</taxon>
        <taxon>Pseudomonadota</taxon>
        <taxon>Alphaproteobacteria</taxon>
        <taxon>Hyphomicrobiales</taxon>
        <taxon>Phyllobacteriaceae</taxon>
        <taxon>Aminobacter</taxon>
    </lineage>
</organism>
<dbReference type="EMBL" id="UFSM01000001">
    <property type="protein sequence ID" value="SUU90681.1"/>
    <property type="molecule type" value="Genomic_DNA"/>
</dbReference>
<proteinExistence type="predicted"/>
<evidence type="ECO:0000313" key="3">
    <source>
        <dbReference type="Proteomes" id="UP000254701"/>
    </source>
</evidence>
<accession>A0A380WP99</accession>
<reference evidence="2 3" key="1">
    <citation type="submission" date="2018-06" db="EMBL/GenBank/DDBJ databases">
        <authorList>
            <consortium name="Pathogen Informatics"/>
            <person name="Doyle S."/>
        </authorList>
    </citation>
    <scope>NUCLEOTIDE SEQUENCE [LARGE SCALE GENOMIC DNA]</scope>
    <source>
        <strain evidence="2 3">NCTC10684</strain>
    </source>
</reference>
<keyword evidence="1" id="KW-1133">Transmembrane helix</keyword>
<dbReference type="AlphaFoldDB" id="A0A380WP99"/>
<name>A0A380WP99_AMIAI</name>
<gene>
    <name evidence="2" type="ORF">NCTC10684_03939</name>
</gene>
<keyword evidence="1" id="KW-0812">Transmembrane</keyword>
<dbReference type="Proteomes" id="UP000254701">
    <property type="component" value="Unassembled WGS sequence"/>
</dbReference>
<protein>
    <submittedName>
        <fullName evidence="2">Uncharacterized protein</fullName>
    </submittedName>
</protein>
<evidence type="ECO:0000256" key="1">
    <source>
        <dbReference type="SAM" id="Phobius"/>
    </source>
</evidence>
<sequence length="81" mass="9417">MLDKFLIWFSWIHAAIGAGAITLFILYRSFFHAENREENVRFLRQNPMAILWIFAGAFTAIMISVGLVDRFINGYRTGELF</sequence>